<keyword evidence="3" id="KW-1185">Reference proteome</keyword>
<dbReference type="RefSeq" id="WP_084173482.1">
    <property type="nucleotide sequence ID" value="NZ_BAABKI010000011.1"/>
</dbReference>
<evidence type="ECO:0000313" key="1">
    <source>
        <dbReference type="EMBL" id="GAA5172903.1"/>
    </source>
</evidence>
<reference evidence="3" key="2">
    <citation type="journal article" date="2019" name="Int. J. Syst. Evol. Microbiol.">
        <title>The Global Catalogue of Microorganisms (GCM) 10K type strain sequencing project: providing services to taxonomists for standard genome sequencing and annotation.</title>
        <authorList>
            <consortium name="The Broad Institute Genomics Platform"/>
            <consortium name="The Broad Institute Genome Sequencing Center for Infectious Disease"/>
            <person name="Wu L."/>
            <person name="Ma J."/>
        </authorList>
    </citation>
    <scope>NUCLEOTIDE SEQUENCE [LARGE SCALE GENOMIC DNA]</scope>
    <source>
        <strain evidence="3">JCM 18472</strain>
    </source>
</reference>
<organism evidence="1 3">
    <name type="scientific">Modicisalibacter zincidurans</name>
    <dbReference type="NCBI Taxonomy" id="1178777"/>
    <lineage>
        <taxon>Bacteria</taxon>
        <taxon>Pseudomonadati</taxon>
        <taxon>Pseudomonadota</taxon>
        <taxon>Gammaproteobacteria</taxon>
        <taxon>Oceanospirillales</taxon>
        <taxon>Halomonadaceae</taxon>
        <taxon>Modicisalibacter</taxon>
    </lineage>
</organism>
<dbReference type="PANTHER" id="PTHR33221:SF15">
    <property type="entry name" value="HTH-TYPE TRANSCRIPTIONAL REGULATOR YWGB-RELATED"/>
    <property type="match status" value="1"/>
</dbReference>
<dbReference type="Pfam" id="PF02082">
    <property type="entry name" value="Rrf2"/>
    <property type="match status" value="1"/>
</dbReference>
<reference evidence="1" key="3">
    <citation type="submission" date="2023-12" db="EMBL/GenBank/DDBJ databases">
        <authorList>
            <person name="Sun Q."/>
            <person name="Inoue M."/>
        </authorList>
    </citation>
    <scope>NUCLEOTIDE SEQUENCE</scope>
    <source>
        <strain evidence="1">JCM 18472</strain>
    </source>
</reference>
<comment type="caution">
    <text evidence="1">The sequence shown here is derived from an EMBL/GenBank/DDBJ whole genome shotgun (WGS) entry which is preliminary data.</text>
</comment>
<gene>
    <name evidence="1" type="ORF">GCM10023342_10420</name>
    <name evidence="2" type="ORF">GCM10023342_14610</name>
</gene>
<dbReference type="EMBL" id="BAABKI010000011">
    <property type="protein sequence ID" value="GAA5172903.1"/>
    <property type="molecule type" value="Genomic_DNA"/>
</dbReference>
<reference evidence="1" key="1">
    <citation type="journal article" date="2014" name="Int. J. Syst. Evol. Microbiol.">
        <title>Complete genome of a new Firmicutes species belonging to the dominant human colonic microbiota ('Ruminococcus bicirculans') reveals two chromosomes and a selective capacity to utilize plant glucans.</title>
        <authorList>
            <consortium name="NISC Comparative Sequencing Program"/>
            <person name="Wegmann U."/>
            <person name="Louis P."/>
            <person name="Goesmann A."/>
            <person name="Henrissat B."/>
            <person name="Duncan S.H."/>
            <person name="Flint H.J."/>
        </authorList>
    </citation>
    <scope>NUCLEOTIDE SEQUENCE</scope>
    <source>
        <strain evidence="1">JCM 18472</strain>
    </source>
</reference>
<dbReference type="InterPro" id="IPR036390">
    <property type="entry name" value="WH_DNA-bd_sf"/>
</dbReference>
<dbReference type="PANTHER" id="PTHR33221">
    <property type="entry name" value="WINGED HELIX-TURN-HELIX TRANSCRIPTIONAL REGULATOR, RRF2 FAMILY"/>
    <property type="match status" value="1"/>
</dbReference>
<evidence type="ECO:0000313" key="2">
    <source>
        <dbReference type="EMBL" id="GAA5174205.1"/>
    </source>
</evidence>
<dbReference type="SUPFAM" id="SSF46785">
    <property type="entry name" value="Winged helix' DNA-binding domain"/>
    <property type="match status" value="1"/>
</dbReference>
<name>A0ABP9R8A8_9GAMM</name>
<evidence type="ECO:0000313" key="3">
    <source>
        <dbReference type="Proteomes" id="UP001500074"/>
    </source>
</evidence>
<proteinExistence type="predicted"/>
<evidence type="ECO:0008006" key="4">
    <source>
        <dbReference type="Google" id="ProtNLM"/>
    </source>
</evidence>
<dbReference type="Gene3D" id="1.10.10.10">
    <property type="entry name" value="Winged helix-like DNA-binding domain superfamily/Winged helix DNA-binding domain"/>
    <property type="match status" value="1"/>
</dbReference>
<dbReference type="EMBL" id="BAABKI010000016">
    <property type="protein sequence ID" value="GAA5174205.1"/>
    <property type="molecule type" value="Genomic_DNA"/>
</dbReference>
<dbReference type="InterPro" id="IPR000944">
    <property type="entry name" value="Tscrpt_reg_Rrf2"/>
</dbReference>
<dbReference type="InterPro" id="IPR036388">
    <property type="entry name" value="WH-like_DNA-bd_sf"/>
</dbReference>
<accession>A0ABP9R8A8</accession>
<sequence length="114" mass="13015">MKTDSRLSRMLYVLQHMARQERPISSEQIGTMLDTNAAVVRRTLAGLRKAGYVRAEKGRNGGWRIGCDLNRVTLLGVPCAEMPRRGEDDVPKGRAWPVAPPVKSLYRNQRRWLR</sequence>
<protein>
    <recommendedName>
        <fullName evidence="4">Transcriptional regulator</fullName>
    </recommendedName>
</protein>
<dbReference type="Proteomes" id="UP001500074">
    <property type="component" value="Unassembled WGS sequence"/>
</dbReference>